<comment type="caution">
    <text evidence="1">Lacks conserved residue(s) required for the propagation of feature annotation.</text>
</comment>
<reference evidence="3 4" key="1">
    <citation type="submission" date="2024-11" db="EMBL/GenBank/DDBJ databases">
        <title>Chromosome-level genome assembly of the freshwater bivalve Anodonta woodiana.</title>
        <authorList>
            <person name="Chen X."/>
        </authorList>
    </citation>
    <scope>NUCLEOTIDE SEQUENCE [LARGE SCALE GENOMIC DNA]</scope>
    <source>
        <strain evidence="3">MN2024</strain>
        <tissue evidence="3">Gills</tissue>
    </source>
</reference>
<feature type="binding site" evidence="1">
    <location>
        <position position="185"/>
    </location>
    <ligand>
        <name>Zn(2+)</name>
        <dbReference type="ChEBI" id="CHEBI:29105"/>
        <note>catalytic</note>
    </ligand>
</feature>
<feature type="active site" evidence="1">
    <location>
        <position position="176"/>
    </location>
</feature>
<keyword evidence="1" id="KW-0479">Metal-binding</keyword>
<comment type="caution">
    <text evidence="3">The sequence shown here is derived from an EMBL/GenBank/DDBJ whole genome shotgun (WGS) entry which is preliminary data.</text>
</comment>
<proteinExistence type="predicted"/>
<dbReference type="GO" id="GO:0046872">
    <property type="term" value="F:metal ion binding"/>
    <property type="evidence" value="ECO:0007669"/>
    <property type="project" value="UniProtKB-KW"/>
</dbReference>
<dbReference type="PROSITE" id="PS50215">
    <property type="entry name" value="ADAM_MEPRO"/>
    <property type="match status" value="1"/>
</dbReference>
<dbReference type="EMBL" id="JBJQND010000001">
    <property type="protein sequence ID" value="KAL3892140.1"/>
    <property type="molecule type" value="Genomic_DNA"/>
</dbReference>
<dbReference type="AlphaFoldDB" id="A0ABD3Y2J9"/>
<feature type="non-terminal residue" evidence="3">
    <location>
        <position position="1"/>
    </location>
</feature>
<evidence type="ECO:0000313" key="3">
    <source>
        <dbReference type="EMBL" id="KAL3892140.1"/>
    </source>
</evidence>
<dbReference type="InterPro" id="IPR024079">
    <property type="entry name" value="MetalloPept_cat_dom_sf"/>
</dbReference>
<protein>
    <recommendedName>
        <fullName evidence="2">Peptidase M12B domain-containing protein</fullName>
    </recommendedName>
</protein>
<feature type="binding site" evidence="1">
    <location>
        <position position="175"/>
    </location>
    <ligand>
        <name>Zn(2+)</name>
        <dbReference type="ChEBI" id="CHEBI:29105"/>
        <note>catalytic</note>
    </ligand>
</feature>
<evidence type="ECO:0000259" key="2">
    <source>
        <dbReference type="PROSITE" id="PS50215"/>
    </source>
</evidence>
<accession>A0ABD3Y2J9</accession>
<dbReference type="Pfam" id="PF13688">
    <property type="entry name" value="Reprolysin_5"/>
    <property type="match status" value="1"/>
</dbReference>
<gene>
    <name evidence="3" type="ORF">ACJMK2_004377</name>
</gene>
<evidence type="ECO:0000313" key="4">
    <source>
        <dbReference type="Proteomes" id="UP001634394"/>
    </source>
</evidence>
<keyword evidence="4" id="KW-1185">Reference proteome</keyword>
<feature type="domain" description="Peptidase M12B" evidence="2">
    <location>
        <begin position="9"/>
        <end position="235"/>
    </location>
</feature>
<keyword evidence="1" id="KW-0862">Zinc</keyword>
<feature type="non-terminal residue" evidence="3">
    <location>
        <position position="283"/>
    </location>
</feature>
<dbReference type="PANTHER" id="PTHR11905:SF159">
    <property type="entry name" value="ADAM METALLOPROTEASE"/>
    <property type="match status" value="1"/>
</dbReference>
<feature type="binding site" evidence="1">
    <location>
        <position position="179"/>
    </location>
    <ligand>
        <name>Zn(2+)</name>
        <dbReference type="ChEBI" id="CHEBI:29105"/>
        <note>catalytic</note>
    </ligand>
</feature>
<evidence type="ECO:0000256" key="1">
    <source>
        <dbReference type="PROSITE-ProRule" id="PRU00276"/>
    </source>
</evidence>
<dbReference type="SUPFAM" id="SSF55486">
    <property type="entry name" value="Metalloproteases ('zincins'), catalytic domain"/>
    <property type="match status" value="1"/>
</dbReference>
<name>A0ABD3Y2J9_SINWO</name>
<dbReference type="Proteomes" id="UP001634394">
    <property type="component" value="Unassembled WGS sequence"/>
</dbReference>
<sequence length="283" mass="32440">KTRQQRHDYYIKVAVVIDSGVWDFYASNVQSTDEQVRKNIREAYSHIINGVNLLYKSIDDPSISITIILQHFTIFQQKDLFPHTNSKVVTENGTKYLNANLYSLDFSQWVQTVDKTVVPVFDHAMLFTVYELYTGSIDKNLISGISPIAGVCDAVKKISLILSTHYYRTVITAAHELGHNLGAEHDGNKEGATECPPDERFIMYHLPHSLNGTTPFYKNTWLFSTCSVESFKKTLISKECVKDQGSVYDTDEWTMFMRKEPGYVFTPNMQCYILYGPHHVYYG</sequence>
<dbReference type="PANTHER" id="PTHR11905">
    <property type="entry name" value="ADAM A DISINTEGRIN AND METALLOPROTEASE DOMAIN"/>
    <property type="match status" value="1"/>
</dbReference>
<organism evidence="3 4">
    <name type="scientific">Sinanodonta woodiana</name>
    <name type="common">Chinese pond mussel</name>
    <name type="synonym">Anodonta woodiana</name>
    <dbReference type="NCBI Taxonomy" id="1069815"/>
    <lineage>
        <taxon>Eukaryota</taxon>
        <taxon>Metazoa</taxon>
        <taxon>Spiralia</taxon>
        <taxon>Lophotrochozoa</taxon>
        <taxon>Mollusca</taxon>
        <taxon>Bivalvia</taxon>
        <taxon>Autobranchia</taxon>
        <taxon>Heteroconchia</taxon>
        <taxon>Palaeoheterodonta</taxon>
        <taxon>Unionida</taxon>
        <taxon>Unionoidea</taxon>
        <taxon>Unionidae</taxon>
        <taxon>Unioninae</taxon>
        <taxon>Sinanodonta</taxon>
    </lineage>
</organism>
<dbReference type="InterPro" id="IPR001590">
    <property type="entry name" value="Peptidase_M12B"/>
</dbReference>
<dbReference type="Gene3D" id="3.40.390.10">
    <property type="entry name" value="Collagenase (Catalytic Domain)"/>
    <property type="match status" value="1"/>
</dbReference>